<protein>
    <submittedName>
        <fullName evidence="3">CUB domain-containing protein</fullName>
    </submittedName>
</protein>
<keyword evidence="1" id="KW-0812">Transmembrane</keyword>
<feature type="transmembrane region" description="Helical" evidence="1">
    <location>
        <begin position="151"/>
        <end position="174"/>
    </location>
</feature>
<keyword evidence="1" id="KW-1133">Transmembrane helix</keyword>
<evidence type="ECO:0000313" key="2">
    <source>
        <dbReference type="Proteomes" id="UP000492821"/>
    </source>
</evidence>
<keyword evidence="1" id="KW-0472">Membrane</keyword>
<reference evidence="3" key="2">
    <citation type="submission" date="2020-10" db="UniProtKB">
        <authorList>
            <consortium name="WormBaseParasite"/>
        </authorList>
    </citation>
    <scope>IDENTIFICATION</scope>
</reference>
<keyword evidence="2" id="KW-1185">Reference proteome</keyword>
<sequence length="202" mass="22400">MEFTTDSYDISPAAILNNNVCPPREIMFEDEQRGAIESQRANSGIDCIVTVLSSDVSQVILFTFIHIPPAMEIHIFDSDNLSNPLTDCDIETGKQCFSTGPKVTFQFLTSGHSTASIAPVELFIVTTTLQHAQKLVPGKGSSGLKTWQICVIVAGVFISLCLVGMVVLLCMFCIRRRREKEQLKTMQTCMIYAHPRVRPVDN</sequence>
<dbReference type="Proteomes" id="UP000492821">
    <property type="component" value="Unassembled WGS sequence"/>
</dbReference>
<dbReference type="WBParaSite" id="Pan_g20097.t1">
    <property type="protein sequence ID" value="Pan_g20097.t1"/>
    <property type="gene ID" value="Pan_g20097"/>
</dbReference>
<accession>A0A7E4ZVH9</accession>
<evidence type="ECO:0000256" key="1">
    <source>
        <dbReference type="SAM" id="Phobius"/>
    </source>
</evidence>
<dbReference type="AlphaFoldDB" id="A0A7E4ZVH9"/>
<reference evidence="2" key="1">
    <citation type="journal article" date="2013" name="Genetics">
        <title>The draft genome and transcriptome of Panagrellus redivivus are shaped by the harsh demands of a free-living lifestyle.</title>
        <authorList>
            <person name="Srinivasan J."/>
            <person name="Dillman A.R."/>
            <person name="Macchietto M.G."/>
            <person name="Heikkinen L."/>
            <person name="Lakso M."/>
            <person name="Fracchia K.M."/>
            <person name="Antoshechkin I."/>
            <person name="Mortazavi A."/>
            <person name="Wong G."/>
            <person name="Sternberg P.W."/>
        </authorList>
    </citation>
    <scope>NUCLEOTIDE SEQUENCE [LARGE SCALE GENOMIC DNA]</scope>
    <source>
        <strain evidence="2">MT8872</strain>
    </source>
</reference>
<name>A0A7E4ZVH9_PANRE</name>
<proteinExistence type="predicted"/>
<evidence type="ECO:0000313" key="3">
    <source>
        <dbReference type="WBParaSite" id="Pan_g20097.t1"/>
    </source>
</evidence>
<organism evidence="2 3">
    <name type="scientific">Panagrellus redivivus</name>
    <name type="common">Microworm</name>
    <dbReference type="NCBI Taxonomy" id="6233"/>
    <lineage>
        <taxon>Eukaryota</taxon>
        <taxon>Metazoa</taxon>
        <taxon>Ecdysozoa</taxon>
        <taxon>Nematoda</taxon>
        <taxon>Chromadorea</taxon>
        <taxon>Rhabditida</taxon>
        <taxon>Tylenchina</taxon>
        <taxon>Panagrolaimomorpha</taxon>
        <taxon>Panagrolaimoidea</taxon>
        <taxon>Panagrolaimidae</taxon>
        <taxon>Panagrellus</taxon>
    </lineage>
</organism>